<dbReference type="CDD" id="cd00229">
    <property type="entry name" value="SGNH_hydrolase"/>
    <property type="match status" value="1"/>
</dbReference>
<dbReference type="InterPro" id="IPR013830">
    <property type="entry name" value="SGNH_hydro"/>
</dbReference>
<dbReference type="Gene3D" id="3.40.50.1110">
    <property type="entry name" value="SGNH hydrolase"/>
    <property type="match status" value="1"/>
</dbReference>
<dbReference type="EMBL" id="CP055156">
    <property type="protein sequence ID" value="QNF34398.1"/>
    <property type="molecule type" value="Genomic_DNA"/>
</dbReference>
<dbReference type="AlphaFoldDB" id="A0A7G7GB64"/>
<feature type="domain" description="SGNH hydrolase-type esterase" evidence="1">
    <location>
        <begin position="8"/>
        <end position="172"/>
    </location>
</feature>
<keyword evidence="3" id="KW-1185">Reference proteome</keyword>
<dbReference type="Proteomes" id="UP000515237">
    <property type="component" value="Chromosome"/>
</dbReference>
<dbReference type="InterPro" id="IPR036514">
    <property type="entry name" value="SGNH_hydro_sf"/>
</dbReference>
<evidence type="ECO:0000313" key="3">
    <source>
        <dbReference type="Proteomes" id="UP000515237"/>
    </source>
</evidence>
<proteinExistence type="predicted"/>
<organism evidence="2 3">
    <name type="scientific">Adhaeribacter swui</name>
    <dbReference type="NCBI Taxonomy" id="2086471"/>
    <lineage>
        <taxon>Bacteria</taxon>
        <taxon>Pseudomonadati</taxon>
        <taxon>Bacteroidota</taxon>
        <taxon>Cytophagia</taxon>
        <taxon>Cytophagales</taxon>
        <taxon>Hymenobacteraceae</taxon>
        <taxon>Adhaeribacter</taxon>
    </lineage>
</organism>
<evidence type="ECO:0000259" key="1">
    <source>
        <dbReference type="Pfam" id="PF13472"/>
    </source>
</evidence>
<evidence type="ECO:0000313" key="2">
    <source>
        <dbReference type="EMBL" id="QNF34398.1"/>
    </source>
</evidence>
<name>A0A7G7GB64_9BACT</name>
<dbReference type="PANTHER" id="PTHR43784:SF2">
    <property type="entry name" value="GDSL-LIKE LIPASE_ACYLHYDROLASE, PUTATIVE (AFU_ORTHOLOGUE AFUA_2G00820)-RELATED"/>
    <property type="match status" value="1"/>
</dbReference>
<dbReference type="PANTHER" id="PTHR43784">
    <property type="entry name" value="GDSL-LIKE LIPASE/ACYLHYDROLASE, PUTATIVE (AFU_ORTHOLOGUE AFUA_2G00820)-RELATED"/>
    <property type="match status" value="1"/>
</dbReference>
<dbReference type="KEGG" id="aswu:HUW51_17330"/>
<reference evidence="2 3" key="1">
    <citation type="journal article" date="2018" name="Int. J. Syst. Evol. Microbiol.">
        <title>Adhaeribacter swui sp. nov., isolated from wet mud.</title>
        <authorList>
            <person name="Kim D.U."/>
            <person name="Kim K.W."/>
            <person name="Kang M.S."/>
            <person name="Kim J.Y."/>
            <person name="Jang J.H."/>
            <person name="Kim M.K."/>
        </authorList>
    </citation>
    <scope>NUCLEOTIDE SEQUENCE [LARGE SCALE GENOMIC DNA]</scope>
    <source>
        <strain evidence="2 3">KCTC 52873</strain>
    </source>
</reference>
<sequence>MTTPKPKDGGTEWPILLRQQVGPGYVGWQNFAVAGQTLAQMLEDQQIQVIPACTKNRAILMVWGGINDLHHGSNADALATMIKAYHQRANSNYITTFAFTLTASQYAKYAPTENQRESERLKFNRWLRTNWQKIGADALVDLAADKRIGNFDSVANRKYFQADKLHMNQGGRAVVAELVKAQL</sequence>
<gene>
    <name evidence="2" type="ORF">HUW51_17330</name>
</gene>
<dbReference type="GO" id="GO:0016788">
    <property type="term" value="F:hydrolase activity, acting on ester bonds"/>
    <property type="evidence" value="ECO:0007669"/>
    <property type="project" value="UniProtKB-ARBA"/>
</dbReference>
<dbReference type="Pfam" id="PF13472">
    <property type="entry name" value="Lipase_GDSL_2"/>
    <property type="match status" value="1"/>
</dbReference>
<protein>
    <submittedName>
        <fullName evidence="2">SGNH/GDSL hydrolase family protein</fullName>
    </submittedName>
</protein>
<keyword evidence="2" id="KW-0378">Hydrolase</keyword>
<accession>A0A7G7GB64</accession>
<dbReference type="InterPro" id="IPR053140">
    <property type="entry name" value="GDSL_Rv0518-like"/>
</dbReference>
<dbReference type="SUPFAM" id="SSF52266">
    <property type="entry name" value="SGNH hydrolase"/>
    <property type="match status" value="1"/>
</dbReference>